<evidence type="ECO:0000313" key="1">
    <source>
        <dbReference type="EMBL" id="MPN19107.1"/>
    </source>
</evidence>
<protein>
    <submittedName>
        <fullName evidence="1">Uncharacterized protein</fullName>
    </submittedName>
</protein>
<reference evidence="1" key="1">
    <citation type="submission" date="2019-08" db="EMBL/GenBank/DDBJ databases">
        <authorList>
            <person name="Kucharzyk K."/>
            <person name="Murdoch R.W."/>
            <person name="Higgins S."/>
            <person name="Loffler F."/>
        </authorList>
    </citation>
    <scope>NUCLEOTIDE SEQUENCE</scope>
</reference>
<accession>A0A645FX62</accession>
<dbReference type="AlphaFoldDB" id="A0A645FX62"/>
<organism evidence="1">
    <name type="scientific">bioreactor metagenome</name>
    <dbReference type="NCBI Taxonomy" id="1076179"/>
    <lineage>
        <taxon>unclassified sequences</taxon>
        <taxon>metagenomes</taxon>
        <taxon>ecological metagenomes</taxon>
    </lineage>
</organism>
<comment type="caution">
    <text evidence="1">The sequence shown here is derived from an EMBL/GenBank/DDBJ whole genome shotgun (WGS) entry which is preliminary data.</text>
</comment>
<name>A0A645FX62_9ZZZZ</name>
<dbReference type="EMBL" id="VSSQ01066601">
    <property type="protein sequence ID" value="MPN19107.1"/>
    <property type="molecule type" value="Genomic_DNA"/>
</dbReference>
<sequence length="110" mass="12555">MIHADETMHDVRLCQELFKRHLHCTEGTNFLFRCMVGLHENPFRTQGSKHAQKMTGRVPEAPAANRLIFDVRHEERVFPVHAMSAGIAGCGKKIARNQKSHHQGPFRDSL</sequence>
<gene>
    <name evidence="1" type="ORF">SDC9_166473</name>
</gene>
<proteinExistence type="predicted"/>